<keyword evidence="3" id="KW-1185">Reference proteome</keyword>
<dbReference type="Gene3D" id="1.25.10.10">
    <property type="entry name" value="Leucine-rich Repeat Variant"/>
    <property type="match status" value="1"/>
</dbReference>
<reference evidence="2 3" key="1">
    <citation type="journal article" date="2020" name="Phytopathology">
        <title>Genome Sequence Resources of Colletotrichum truncatum, C. plurivorum, C. musicola, and C. sojae: Four Species Pathogenic to Soybean (Glycine max).</title>
        <authorList>
            <person name="Rogerio F."/>
            <person name="Boufleur T.R."/>
            <person name="Ciampi-Guillardi M."/>
            <person name="Sukno S.A."/>
            <person name="Thon M.R."/>
            <person name="Massola Junior N.S."/>
            <person name="Baroncelli R."/>
        </authorList>
    </citation>
    <scope>NUCLEOTIDE SEQUENCE [LARGE SCALE GENOMIC DNA]</scope>
    <source>
        <strain evidence="2 3">LFN0009</strain>
    </source>
</reference>
<dbReference type="SUPFAM" id="SSF48371">
    <property type="entry name" value="ARM repeat"/>
    <property type="match status" value="1"/>
</dbReference>
<name>A0A8H6MIE2_9PEZI</name>
<dbReference type="InterPro" id="IPR011989">
    <property type="entry name" value="ARM-like"/>
</dbReference>
<organism evidence="2 3">
    <name type="scientific">Colletotrichum sojae</name>
    <dbReference type="NCBI Taxonomy" id="2175907"/>
    <lineage>
        <taxon>Eukaryota</taxon>
        <taxon>Fungi</taxon>
        <taxon>Dikarya</taxon>
        <taxon>Ascomycota</taxon>
        <taxon>Pezizomycotina</taxon>
        <taxon>Sordariomycetes</taxon>
        <taxon>Hypocreomycetidae</taxon>
        <taxon>Glomerellales</taxon>
        <taxon>Glomerellaceae</taxon>
        <taxon>Colletotrichum</taxon>
        <taxon>Colletotrichum orchidearum species complex</taxon>
    </lineage>
</organism>
<feature type="transmembrane region" description="Helical" evidence="1">
    <location>
        <begin position="292"/>
        <end position="314"/>
    </location>
</feature>
<proteinExistence type="predicted"/>
<keyword evidence="1" id="KW-1133">Transmembrane helix</keyword>
<evidence type="ECO:0000313" key="2">
    <source>
        <dbReference type="EMBL" id="KAF6787342.1"/>
    </source>
</evidence>
<evidence type="ECO:0000313" key="3">
    <source>
        <dbReference type="Proteomes" id="UP000652219"/>
    </source>
</evidence>
<dbReference type="InterPro" id="IPR016024">
    <property type="entry name" value="ARM-type_fold"/>
</dbReference>
<dbReference type="AlphaFoldDB" id="A0A8H6MIE2"/>
<keyword evidence="1" id="KW-0812">Transmembrane</keyword>
<comment type="caution">
    <text evidence="2">The sequence shown here is derived from an EMBL/GenBank/DDBJ whole genome shotgun (WGS) entry which is preliminary data.</text>
</comment>
<keyword evidence="1" id="KW-0472">Membrane</keyword>
<sequence>MDQPEHLMTPWKQSGQWLSKDNDPNWKRAAIYALEGHSGLPDDILDEIADCVGSNDALLAKAASGALRYIPGLPKSTIQRIAPWLKPETYASRRRLFESRKNAKAHTRAEILKARTAALEALQDQENLVGDTSTCEVIAKCIIDEDINLRWSAVYALKGRPDLPRNAVNAVAQCAKNVKPDVTWGALDVLKDNPNLPEDAVNAISDCLQHKDRGLRKAAYDILKTQAKLTESAVLALLKFKNPDAQSVFQLIRHQDIRQKLLTAYTEDSFNALSQADRKIRPHFPSSGSERLTLGAFFLIHPPAAIIGTALVGFEHYHRRSTQTKDRLREVLTAESEPFSNALFRTARNYSLGP</sequence>
<evidence type="ECO:0000256" key="1">
    <source>
        <dbReference type="SAM" id="Phobius"/>
    </source>
</evidence>
<dbReference type="Proteomes" id="UP000652219">
    <property type="component" value="Unassembled WGS sequence"/>
</dbReference>
<protein>
    <submittedName>
        <fullName evidence="2">PeptidaseCc14</fullName>
    </submittedName>
</protein>
<dbReference type="EMBL" id="WIGN01000601">
    <property type="protein sequence ID" value="KAF6787342.1"/>
    <property type="molecule type" value="Genomic_DNA"/>
</dbReference>
<accession>A0A8H6MIE2</accession>
<gene>
    <name evidence="2" type="ORF">CSOJ01_15235</name>
</gene>